<accession>A0A4U5NVK7</accession>
<evidence type="ECO:0000313" key="2">
    <source>
        <dbReference type="Proteomes" id="UP000298663"/>
    </source>
</evidence>
<organism evidence="1 2">
    <name type="scientific">Steinernema carpocapsae</name>
    <name type="common">Entomopathogenic nematode</name>
    <dbReference type="NCBI Taxonomy" id="34508"/>
    <lineage>
        <taxon>Eukaryota</taxon>
        <taxon>Metazoa</taxon>
        <taxon>Ecdysozoa</taxon>
        <taxon>Nematoda</taxon>
        <taxon>Chromadorea</taxon>
        <taxon>Rhabditida</taxon>
        <taxon>Tylenchina</taxon>
        <taxon>Panagrolaimomorpha</taxon>
        <taxon>Strongyloidoidea</taxon>
        <taxon>Steinernematidae</taxon>
        <taxon>Steinernema</taxon>
    </lineage>
</organism>
<dbReference type="AlphaFoldDB" id="A0A4U5NVK7"/>
<reference evidence="1 2" key="1">
    <citation type="journal article" date="2015" name="Genome Biol.">
        <title>Comparative genomics of Steinernema reveals deeply conserved gene regulatory networks.</title>
        <authorList>
            <person name="Dillman A.R."/>
            <person name="Macchietto M."/>
            <person name="Porter C.F."/>
            <person name="Rogers A."/>
            <person name="Williams B."/>
            <person name="Antoshechkin I."/>
            <person name="Lee M.M."/>
            <person name="Goodwin Z."/>
            <person name="Lu X."/>
            <person name="Lewis E.E."/>
            <person name="Goodrich-Blair H."/>
            <person name="Stock S.P."/>
            <person name="Adams B.J."/>
            <person name="Sternberg P.W."/>
            <person name="Mortazavi A."/>
        </authorList>
    </citation>
    <scope>NUCLEOTIDE SEQUENCE [LARGE SCALE GENOMIC DNA]</scope>
    <source>
        <strain evidence="1 2">ALL</strain>
    </source>
</reference>
<evidence type="ECO:0000313" key="1">
    <source>
        <dbReference type="EMBL" id="TKR87476.1"/>
    </source>
</evidence>
<keyword evidence="2" id="KW-1185">Reference proteome</keyword>
<reference evidence="1 2" key="2">
    <citation type="journal article" date="2019" name="G3 (Bethesda)">
        <title>Hybrid Assembly of the Genome of the Entomopathogenic Nematode Steinernema carpocapsae Identifies the X-Chromosome.</title>
        <authorList>
            <person name="Serra L."/>
            <person name="Macchietto M."/>
            <person name="Macias-Munoz A."/>
            <person name="McGill C.J."/>
            <person name="Rodriguez I.M."/>
            <person name="Rodriguez B."/>
            <person name="Murad R."/>
            <person name="Mortazavi A."/>
        </authorList>
    </citation>
    <scope>NUCLEOTIDE SEQUENCE [LARGE SCALE GENOMIC DNA]</scope>
    <source>
        <strain evidence="1 2">ALL</strain>
    </source>
</reference>
<protein>
    <submittedName>
        <fullName evidence="1">Uncharacterized protein</fullName>
    </submittedName>
</protein>
<name>A0A4U5NVK7_STECR</name>
<proteinExistence type="predicted"/>
<sequence length="339" mass="38555">MIRTAPHNLGGFPQHPVVNTAIFLASEHQRCFAVVLGRSCEIQQDHVLMGSQEAEPVFHFRSASSTMAFFRKRLSSLTNRSSLPPSESPEFSENTPFAELRHRFLSGAINRDAFVACTRDKPVDHKFKIDREGRLEWTMVVHDLYPTRQGTLNLPSSTFSLSHVTAEDLKHEEALPPGPMNSLHVENYAIEGNVDKRLQLVFNVVAHLPLFPGSSVVLYRVGSTKYARKIATWVNFWLSEVPPRTWIHRSNQVTRVELKIPKIEELHALVEKFLRIELGDVLQTMNERIWKRRSDLKEQAKVAMMVKDAAWVSMFGYDWQLKDSRAAYGYGAGDADAEA</sequence>
<comment type="caution">
    <text evidence="1">The sequence shown here is derived from an EMBL/GenBank/DDBJ whole genome shotgun (WGS) entry which is preliminary data.</text>
</comment>
<dbReference type="Proteomes" id="UP000298663">
    <property type="component" value="Unassembled WGS sequence"/>
</dbReference>
<dbReference type="EMBL" id="AZBU02000003">
    <property type="protein sequence ID" value="TKR87476.1"/>
    <property type="molecule type" value="Genomic_DNA"/>
</dbReference>
<gene>
    <name evidence="1" type="ORF">L596_011867</name>
</gene>